<dbReference type="AlphaFoldDB" id="A0A5R8NIG7"/>
<dbReference type="Proteomes" id="UP000306378">
    <property type="component" value="Unassembled WGS sequence"/>
</dbReference>
<dbReference type="RefSeq" id="WP_138450498.1">
    <property type="nucleotide sequence ID" value="NZ_JADLQV010000083.1"/>
</dbReference>
<accession>A0A5R8NIG7</accession>
<evidence type="ECO:0000313" key="1">
    <source>
        <dbReference type="EMBL" id="TLF75403.1"/>
    </source>
</evidence>
<gene>
    <name evidence="1" type="ORF">FEK34_22020</name>
</gene>
<sequence>MTGSGLFPQDPTSQLARFSKVATPNSLVSEGRLREQAWCMIEAEDGWWDVFYYERGCRTQNLGRANSRLAALRLLGGRMLVTDILNRSRPGTPS</sequence>
<comment type="caution">
    <text evidence="1">The sequence shown here is derived from an EMBL/GenBank/DDBJ whole genome shotgun (WGS) entry which is preliminary data.</text>
</comment>
<evidence type="ECO:0000313" key="2">
    <source>
        <dbReference type="Proteomes" id="UP000306378"/>
    </source>
</evidence>
<dbReference type="EMBL" id="VBUT01000008">
    <property type="protein sequence ID" value="TLF75403.1"/>
    <property type="molecule type" value="Genomic_DNA"/>
</dbReference>
<protein>
    <submittedName>
        <fullName evidence="1">Uncharacterized protein</fullName>
    </submittedName>
</protein>
<proteinExistence type="predicted"/>
<reference evidence="1 2" key="1">
    <citation type="submission" date="2019-05" db="EMBL/GenBank/DDBJ databases">
        <title>Genomes sequences of two Nocardia cyriacigeorgica environmental isolates, type strains Nocardia asteroides ATCC 19247 and Nocardia cyriacigeorgica DSM 44484.</title>
        <authorList>
            <person name="Vautrin F."/>
            <person name="Bergeron E."/>
            <person name="Dubost A."/>
            <person name="Abrouk D."/>
            <person name="Rodriguez Nava V."/>
            <person name="Pujic P."/>
        </authorList>
    </citation>
    <scope>NUCLEOTIDE SEQUENCE [LARGE SCALE GENOMIC DNA]</scope>
    <source>
        <strain evidence="1 2">EML 446</strain>
    </source>
</reference>
<name>A0A5R8NIG7_9NOCA</name>
<organism evidence="1 2">
    <name type="scientific">Nocardia cyriacigeorgica</name>
    <dbReference type="NCBI Taxonomy" id="135487"/>
    <lineage>
        <taxon>Bacteria</taxon>
        <taxon>Bacillati</taxon>
        <taxon>Actinomycetota</taxon>
        <taxon>Actinomycetes</taxon>
        <taxon>Mycobacteriales</taxon>
        <taxon>Nocardiaceae</taxon>
        <taxon>Nocardia</taxon>
    </lineage>
</organism>